<accession>A0A0F9FWD3</accession>
<name>A0A0F9FWD3_9ZZZZ</name>
<evidence type="ECO:0000313" key="1">
    <source>
        <dbReference type="EMBL" id="KKL61650.1"/>
    </source>
</evidence>
<protein>
    <submittedName>
        <fullName evidence="1">Uncharacterized protein</fullName>
    </submittedName>
</protein>
<reference evidence="1" key="1">
    <citation type="journal article" date="2015" name="Nature">
        <title>Complex archaea that bridge the gap between prokaryotes and eukaryotes.</title>
        <authorList>
            <person name="Spang A."/>
            <person name="Saw J.H."/>
            <person name="Jorgensen S.L."/>
            <person name="Zaremba-Niedzwiedzka K."/>
            <person name="Martijn J."/>
            <person name="Lind A.E."/>
            <person name="van Eijk R."/>
            <person name="Schleper C."/>
            <person name="Guy L."/>
            <person name="Ettema T.J."/>
        </authorList>
    </citation>
    <scope>NUCLEOTIDE SEQUENCE</scope>
</reference>
<proteinExistence type="predicted"/>
<dbReference type="AlphaFoldDB" id="A0A0F9FWD3"/>
<organism evidence="1">
    <name type="scientific">marine sediment metagenome</name>
    <dbReference type="NCBI Taxonomy" id="412755"/>
    <lineage>
        <taxon>unclassified sequences</taxon>
        <taxon>metagenomes</taxon>
        <taxon>ecological metagenomes</taxon>
    </lineage>
</organism>
<sequence length="65" mass="7622">MKLTVTHHNEMIRIESDDINYSLIEGMYGHEYGYALQVNDEDKREAIKKMCDAITIAVLEFKRTE</sequence>
<comment type="caution">
    <text evidence="1">The sequence shown here is derived from an EMBL/GenBank/DDBJ whole genome shotgun (WGS) entry which is preliminary data.</text>
</comment>
<dbReference type="EMBL" id="LAZR01028756">
    <property type="protein sequence ID" value="KKL61650.1"/>
    <property type="molecule type" value="Genomic_DNA"/>
</dbReference>
<gene>
    <name evidence="1" type="ORF">LCGC14_2193220</name>
</gene>